<dbReference type="InterPro" id="IPR014710">
    <property type="entry name" value="RmlC-like_jellyroll"/>
</dbReference>
<evidence type="ECO:0000313" key="4">
    <source>
        <dbReference type="Proteomes" id="UP001370348"/>
    </source>
</evidence>
<dbReference type="Gene3D" id="2.60.120.10">
    <property type="entry name" value="Jelly Rolls"/>
    <property type="match status" value="1"/>
</dbReference>
<reference evidence="3 4" key="1">
    <citation type="submission" date="2021-12" db="EMBL/GenBank/DDBJ databases">
        <title>Discovery of the Pendulisporaceae a myxobacterial family with distinct sporulation behavior and unique specialized metabolism.</title>
        <authorList>
            <person name="Garcia R."/>
            <person name="Popoff A."/>
            <person name="Bader C.D."/>
            <person name="Loehr J."/>
            <person name="Walesch S."/>
            <person name="Walt C."/>
            <person name="Boldt J."/>
            <person name="Bunk B."/>
            <person name="Haeckl F.J.F.P.J."/>
            <person name="Gunesch A.P."/>
            <person name="Birkelbach J."/>
            <person name="Nuebel U."/>
            <person name="Pietschmann T."/>
            <person name="Bach T."/>
            <person name="Mueller R."/>
        </authorList>
    </citation>
    <scope>NUCLEOTIDE SEQUENCE [LARGE SCALE GENOMIC DNA]</scope>
    <source>
        <strain evidence="3 4">MSr11954</strain>
    </source>
</reference>
<sequence>MKNVNKNDVEGTSFNIAAAFGAMADSRRLQLLGDFALESDAMLGVIRLGREKNGAWERHDGGDEMLMILEGRVTMTLRREGAPDQTHHVGAGDTLLIPKGVAHSGMLHTDEVRVFFITPREGNHEWTDHPDTEGHRGSEFATVE</sequence>
<feature type="region of interest" description="Disordered" evidence="1">
    <location>
        <begin position="122"/>
        <end position="144"/>
    </location>
</feature>
<dbReference type="RefSeq" id="WP_394824704.1">
    <property type="nucleotide sequence ID" value="NZ_CP089984.1"/>
</dbReference>
<feature type="domain" description="Cupin type-2" evidence="2">
    <location>
        <begin position="53"/>
        <end position="111"/>
    </location>
</feature>
<protein>
    <submittedName>
        <fullName evidence="3">Cupin domain-containing protein</fullName>
    </submittedName>
</protein>
<evidence type="ECO:0000259" key="2">
    <source>
        <dbReference type="Pfam" id="PF07883"/>
    </source>
</evidence>
<dbReference type="InterPro" id="IPR013096">
    <property type="entry name" value="Cupin_2"/>
</dbReference>
<evidence type="ECO:0000256" key="1">
    <source>
        <dbReference type="SAM" id="MobiDB-lite"/>
    </source>
</evidence>
<dbReference type="Proteomes" id="UP001370348">
    <property type="component" value="Chromosome"/>
</dbReference>
<feature type="compositionally biased region" description="Basic and acidic residues" evidence="1">
    <location>
        <begin position="122"/>
        <end position="138"/>
    </location>
</feature>
<name>A0ABZ2LVX0_9BACT</name>
<accession>A0ABZ2LVX0</accession>
<keyword evidence="4" id="KW-1185">Reference proteome</keyword>
<dbReference type="EMBL" id="CP089984">
    <property type="protein sequence ID" value="WXB15079.1"/>
    <property type="molecule type" value="Genomic_DNA"/>
</dbReference>
<gene>
    <name evidence="3" type="ORF">LZC94_45585</name>
</gene>
<organism evidence="3 4">
    <name type="scientific">Pendulispora albinea</name>
    <dbReference type="NCBI Taxonomy" id="2741071"/>
    <lineage>
        <taxon>Bacteria</taxon>
        <taxon>Pseudomonadati</taxon>
        <taxon>Myxococcota</taxon>
        <taxon>Myxococcia</taxon>
        <taxon>Myxococcales</taxon>
        <taxon>Sorangiineae</taxon>
        <taxon>Pendulisporaceae</taxon>
        <taxon>Pendulispora</taxon>
    </lineage>
</organism>
<proteinExistence type="predicted"/>
<dbReference type="InterPro" id="IPR011051">
    <property type="entry name" value="RmlC_Cupin_sf"/>
</dbReference>
<evidence type="ECO:0000313" key="3">
    <source>
        <dbReference type="EMBL" id="WXB15079.1"/>
    </source>
</evidence>
<dbReference type="SUPFAM" id="SSF51182">
    <property type="entry name" value="RmlC-like cupins"/>
    <property type="match status" value="1"/>
</dbReference>
<dbReference type="Pfam" id="PF07883">
    <property type="entry name" value="Cupin_2"/>
    <property type="match status" value="1"/>
</dbReference>